<accession>A0A840SE50</accession>
<feature type="region of interest" description="Disordered" evidence="1">
    <location>
        <begin position="46"/>
        <end position="101"/>
    </location>
</feature>
<dbReference type="EMBL" id="JACHFR010000001">
    <property type="protein sequence ID" value="MBB5218216.1"/>
    <property type="molecule type" value="Genomic_DNA"/>
</dbReference>
<evidence type="ECO:0000313" key="6">
    <source>
        <dbReference type="Proteomes" id="UP000593591"/>
    </source>
</evidence>
<keyword evidence="3" id="KW-0966">Cell projection</keyword>
<dbReference type="InterPro" id="IPR038610">
    <property type="entry name" value="FliK-like_C_sf"/>
</dbReference>
<evidence type="ECO:0000313" key="5">
    <source>
        <dbReference type="Proteomes" id="UP000578697"/>
    </source>
</evidence>
<dbReference type="Proteomes" id="UP000593591">
    <property type="component" value="Chromosome"/>
</dbReference>
<dbReference type="AlphaFoldDB" id="A0A840SE50"/>
<dbReference type="CDD" id="cd17470">
    <property type="entry name" value="T3SS_Flik_C"/>
    <property type="match status" value="1"/>
</dbReference>
<evidence type="ECO:0000313" key="3">
    <source>
        <dbReference type="EMBL" id="MBB5218216.1"/>
    </source>
</evidence>
<feature type="region of interest" description="Disordered" evidence="1">
    <location>
        <begin position="453"/>
        <end position="475"/>
    </location>
</feature>
<dbReference type="InterPro" id="IPR021136">
    <property type="entry name" value="Flagellar_hook_control-like_C"/>
</dbReference>
<dbReference type="KEGG" id="trc:DYE49_06270"/>
<sequence>MQNLAVISAPKEKSEILSVNAPGTKSLQKKNVSSGFSEMLSEISSAMEKKDVTESTVQKESPAADRKVKKDVSGEESRKEVSSEKERSISRKADFPDDGKVQDTVEKEISQNASFFVESVLPASDTSDVIPDSENLMPEMSVNNTDVSEDEGLNLSSAQIDFLYKTKKTDDFESLIDNAEDFVAGDRTQELLNNAQNLSLENPDKFLVMAEQVNENVMASEISEESLMPFNLNAADDKAAEGEDVLAEGLKTGVQKKDGVFTVFDNRSNDEKAAALEEASPLKIKVSEKDSSSVDMTLNLGQQHAAQNITSSTSQAAAADGSTFQQMLSQTIQHNAPEFVKAGNIVLRDNTSGSINMILKPESLGNVKVSLQLSDKVITGQIVVATKEAFEAFKENLDTLRQAFQQSGFENAQFELSFADNSQSGAFAGQQNPQQQMNQFLSNRAYSRFVPVENDSSSTDSRYYDTGDSRVDVVA</sequence>
<protein>
    <submittedName>
        <fullName evidence="3">Flagellar hook-length control protein FliK</fullName>
    </submittedName>
</protein>
<reference evidence="3 5" key="2">
    <citation type="submission" date="2020-08" db="EMBL/GenBank/DDBJ databases">
        <title>Genomic Encyclopedia of Type Strains, Phase IV (KMG-IV): sequencing the most valuable type-strain genomes for metagenomic binning, comparative biology and taxonomic classification.</title>
        <authorList>
            <person name="Goeker M."/>
        </authorList>
    </citation>
    <scope>NUCLEOTIDE SEQUENCE [LARGE SCALE GENOMIC DNA]</scope>
    <source>
        <strain evidence="3 5">DSM 103679</strain>
    </source>
</reference>
<keyword evidence="5" id="KW-1185">Reference proteome</keyword>
<dbReference type="EMBL" id="CP031517">
    <property type="protein sequence ID" value="QOS40080.1"/>
    <property type="molecule type" value="Genomic_DNA"/>
</dbReference>
<evidence type="ECO:0000313" key="4">
    <source>
        <dbReference type="EMBL" id="QOS40080.1"/>
    </source>
</evidence>
<proteinExistence type="predicted"/>
<evidence type="ECO:0000259" key="2">
    <source>
        <dbReference type="Pfam" id="PF02120"/>
    </source>
</evidence>
<organism evidence="3 5">
    <name type="scientific">Treponema rectale</name>
    <dbReference type="NCBI Taxonomy" id="744512"/>
    <lineage>
        <taxon>Bacteria</taxon>
        <taxon>Pseudomonadati</taxon>
        <taxon>Spirochaetota</taxon>
        <taxon>Spirochaetia</taxon>
        <taxon>Spirochaetales</taxon>
        <taxon>Treponemataceae</taxon>
        <taxon>Treponema</taxon>
    </lineage>
</organism>
<feature type="domain" description="Flagellar hook-length control protein-like C-terminal" evidence="2">
    <location>
        <begin position="349"/>
        <end position="424"/>
    </location>
</feature>
<dbReference type="Gene3D" id="3.30.750.140">
    <property type="match status" value="1"/>
</dbReference>
<feature type="compositionally biased region" description="Basic and acidic residues" evidence="1">
    <location>
        <begin position="462"/>
        <end position="475"/>
    </location>
</feature>
<name>A0A840SE50_9SPIR</name>
<gene>
    <name evidence="4" type="ORF">DYE49_06270</name>
    <name evidence="3" type="ORF">HNP77_000560</name>
</gene>
<dbReference type="RefSeq" id="WP_184651641.1">
    <property type="nucleotide sequence ID" value="NZ_JACHFR010000001.1"/>
</dbReference>
<keyword evidence="3" id="KW-0969">Cilium</keyword>
<evidence type="ECO:0000256" key="1">
    <source>
        <dbReference type="SAM" id="MobiDB-lite"/>
    </source>
</evidence>
<keyword evidence="3" id="KW-0282">Flagellum</keyword>
<feature type="compositionally biased region" description="Basic and acidic residues" evidence="1">
    <location>
        <begin position="62"/>
        <end position="101"/>
    </location>
</feature>
<reference evidence="4 6" key="1">
    <citation type="submission" date="2018-08" db="EMBL/GenBank/DDBJ databases">
        <title>The first complete genome of Treponema rectale (CHPAT), a commensal spirochete of the bovine rectum.</title>
        <authorList>
            <person name="Staton G.J."/>
            <person name="Clegg S.R."/>
            <person name="Carter S.D."/>
            <person name="Radford A.D."/>
            <person name="Darby A."/>
            <person name="Hall N."/>
            <person name="Birtles R.J."/>
            <person name="Evans N.J."/>
        </authorList>
    </citation>
    <scope>NUCLEOTIDE SEQUENCE [LARGE SCALE GENOMIC DNA]</scope>
    <source>
        <strain evidence="4 6">CHPA</strain>
    </source>
</reference>
<dbReference type="Proteomes" id="UP000578697">
    <property type="component" value="Unassembled WGS sequence"/>
</dbReference>
<dbReference type="Pfam" id="PF02120">
    <property type="entry name" value="Flg_hook"/>
    <property type="match status" value="1"/>
</dbReference>